<dbReference type="Proteomes" id="UP000275024">
    <property type="component" value="Unassembled WGS sequence"/>
</dbReference>
<keyword evidence="9" id="KW-1133">Transmembrane helix</keyword>
<evidence type="ECO:0000256" key="8">
    <source>
        <dbReference type="ARBA" id="ARBA00023012"/>
    </source>
</evidence>
<dbReference type="EC" id="2.7.13.3" evidence="2"/>
<comment type="caution">
    <text evidence="11">The sequence shown here is derived from an EMBL/GenBank/DDBJ whole genome shotgun (WGS) entry which is preliminary data.</text>
</comment>
<keyword evidence="8" id="KW-0902">Two-component regulatory system</keyword>
<evidence type="ECO:0000256" key="6">
    <source>
        <dbReference type="ARBA" id="ARBA00022777"/>
    </source>
</evidence>
<dbReference type="Proteomes" id="UP000268652">
    <property type="component" value="Unassembled WGS sequence"/>
</dbReference>
<name>A0A3A9WPN9_9ACTN</name>
<protein>
    <recommendedName>
        <fullName evidence="2">histidine kinase</fullName>
        <ecNumber evidence="2">2.7.13.3</ecNumber>
    </recommendedName>
</protein>
<evidence type="ECO:0000259" key="10">
    <source>
        <dbReference type="Pfam" id="PF07730"/>
    </source>
</evidence>
<keyword evidence="3" id="KW-0597">Phosphoprotein</keyword>
<dbReference type="InterPro" id="IPR050482">
    <property type="entry name" value="Sensor_HK_TwoCompSys"/>
</dbReference>
<evidence type="ECO:0000313" key="11">
    <source>
        <dbReference type="EMBL" id="RKN09726.1"/>
    </source>
</evidence>
<keyword evidence="9" id="KW-0812">Transmembrane</keyword>
<dbReference type="Pfam" id="PF07730">
    <property type="entry name" value="HisKA_3"/>
    <property type="match status" value="1"/>
</dbReference>
<evidence type="ECO:0000256" key="9">
    <source>
        <dbReference type="SAM" id="Phobius"/>
    </source>
</evidence>
<keyword evidence="4" id="KW-0808">Transferase</keyword>
<evidence type="ECO:0000313" key="13">
    <source>
        <dbReference type="Proteomes" id="UP000268652"/>
    </source>
</evidence>
<dbReference type="GO" id="GO:0005524">
    <property type="term" value="F:ATP binding"/>
    <property type="evidence" value="ECO:0007669"/>
    <property type="project" value="UniProtKB-KW"/>
</dbReference>
<feature type="transmembrane region" description="Helical" evidence="9">
    <location>
        <begin position="98"/>
        <end position="123"/>
    </location>
</feature>
<organism evidence="11 14">
    <name type="scientific">Streptomyces radicis</name>
    <dbReference type="NCBI Taxonomy" id="1750517"/>
    <lineage>
        <taxon>Bacteria</taxon>
        <taxon>Bacillati</taxon>
        <taxon>Actinomycetota</taxon>
        <taxon>Actinomycetes</taxon>
        <taxon>Kitasatosporales</taxon>
        <taxon>Streptomycetaceae</taxon>
        <taxon>Streptomyces</taxon>
    </lineage>
</organism>
<evidence type="ECO:0000256" key="7">
    <source>
        <dbReference type="ARBA" id="ARBA00022840"/>
    </source>
</evidence>
<evidence type="ECO:0000256" key="2">
    <source>
        <dbReference type="ARBA" id="ARBA00012438"/>
    </source>
</evidence>
<dbReference type="AlphaFoldDB" id="A0A3A9WPN9"/>
<reference evidence="13 14" key="1">
    <citation type="submission" date="2018-09" db="EMBL/GenBank/DDBJ databases">
        <title>Streptomyces sp. nov. DS1-2, an endophytic actinomycete isolated from roots of Dendrobium scabrilingue.</title>
        <authorList>
            <person name="Kuncharoen N."/>
            <person name="Kudo T."/>
            <person name="Ohkuma M."/>
            <person name="Yuki M."/>
            <person name="Tanasupawat S."/>
        </authorList>
    </citation>
    <scope>NUCLEOTIDE SEQUENCE [LARGE SCALE GENOMIC DNA]</scope>
    <source>
        <strain evidence="11 14">AZ1-7</strain>
        <strain evidence="12 13">DS1-2</strain>
    </source>
</reference>
<feature type="transmembrane region" description="Helical" evidence="9">
    <location>
        <begin position="160"/>
        <end position="179"/>
    </location>
</feature>
<keyword evidence="6 11" id="KW-0418">Kinase</keyword>
<sequence length="434" mass="46579">MTETGAGETWEHRWLLPAELRDRLRADPDQAPATDPRRLRRSGRDWLVDSLLFAWAVGIWLLFAANLPAYVPGWMRAADPPIGALGCLAIWFRRRHPVLLAVVLIVPGAWTSTSFGPLTVAILNLGLRAPWRTGAAVLALHALTALPYTLVYAVPNEGGWATFAFYPAYYLSFFSWGAWMRLRRQTVLRLSDEARAEARRERAEHARRLADARRAEREAIAREMHDVLAHRVSLLSVHAGALAYRTGKDAPATALSSGEISDSAQLIRDTAHQALEELRDVLTVLRGTDAVGESPQPGLADIADLVADARNAGQRVTLVAAYDAAAAEDPAAGPRGQARRTVYRVVQEGLTNARKHAPGREVTVTVTGGPGEGLTVTVANELPAGAPGGASAIPGAGAGLAGLEERAALDGGTLTHRVSGTSFELTAELPWGRP</sequence>
<accession>A0A3A9WPN9</accession>
<proteinExistence type="predicted"/>
<feature type="transmembrane region" description="Helical" evidence="9">
    <location>
        <begin position="46"/>
        <end position="65"/>
    </location>
</feature>
<evidence type="ECO:0000256" key="4">
    <source>
        <dbReference type="ARBA" id="ARBA00022679"/>
    </source>
</evidence>
<dbReference type="GO" id="GO:0016020">
    <property type="term" value="C:membrane"/>
    <property type="evidence" value="ECO:0007669"/>
    <property type="project" value="InterPro"/>
</dbReference>
<dbReference type="InterPro" id="IPR011712">
    <property type="entry name" value="Sig_transdc_His_kin_sub3_dim/P"/>
</dbReference>
<comment type="catalytic activity">
    <reaction evidence="1">
        <text>ATP + protein L-histidine = ADP + protein N-phospho-L-histidine.</text>
        <dbReference type="EC" id="2.7.13.3"/>
    </reaction>
</comment>
<evidence type="ECO:0000256" key="1">
    <source>
        <dbReference type="ARBA" id="ARBA00000085"/>
    </source>
</evidence>
<dbReference type="EMBL" id="RBDY01000007">
    <property type="protein sequence ID" value="RKN23364.1"/>
    <property type="molecule type" value="Genomic_DNA"/>
</dbReference>
<dbReference type="Gene3D" id="3.30.565.10">
    <property type="entry name" value="Histidine kinase-like ATPase, C-terminal domain"/>
    <property type="match status" value="1"/>
</dbReference>
<keyword evidence="7" id="KW-0067">ATP-binding</keyword>
<dbReference type="OrthoDB" id="227596at2"/>
<feature type="transmembrane region" description="Helical" evidence="9">
    <location>
        <begin position="135"/>
        <end position="154"/>
    </location>
</feature>
<dbReference type="PANTHER" id="PTHR24421">
    <property type="entry name" value="NITRATE/NITRITE SENSOR PROTEIN NARX-RELATED"/>
    <property type="match status" value="1"/>
</dbReference>
<feature type="domain" description="Signal transduction histidine kinase subgroup 3 dimerisation and phosphoacceptor" evidence="10">
    <location>
        <begin position="216"/>
        <end position="288"/>
    </location>
</feature>
<evidence type="ECO:0000256" key="5">
    <source>
        <dbReference type="ARBA" id="ARBA00022741"/>
    </source>
</evidence>
<dbReference type="PANTHER" id="PTHR24421:SF10">
    <property type="entry name" value="NITRATE_NITRITE SENSOR PROTEIN NARQ"/>
    <property type="match status" value="1"/>
</dbReference>
<keyword evidence="9" id="KW-0472">Membrane</keyword>
<dbReference type="RefSeq" id="WP_120697046.1">
    <property type="nucleotide sequence ID" value="NZ_RBDX01000007.1"/>
</dbReference>
<dbReference type="SUPFAM" id="SSF55874">
    <property type="entry name" value="ATPase domain of HSP90 chaperone/DNA topoisomerase II/histidine kinase"/>
    <property type="match status" value="1"/>
</dbReference>
<dbReference type="Gene3D" id="1.20.5.1930">
    <property type="match status" value="1"/>
</dbReference>
<dbReference type="EMBL" id="RBDX01000007">
    <property type="protein sequence ID" value="RKN09726.1"/>
    <property type="molecule type" value="Genomic_DNA"/>
</dbReference>
<keyword evidence="13" id="KW-1185">Reference proteome</keyword>
<dbReference type="GO" id="GO:0046983">
    <property type="term" value="F:protein dimerization activity"/>
    <property type="evidence" value="ECO:0007669"/>
    <property type="project" value="InterPro"/>
</dbReference>
<dbReference type="InterPro" id="IPR036890">
    <property type="entry name" value="HATPase_C_sf"/>
</dbReference>
<dbReference type="CDD" id="cd16917">
    <property type="entry name" value="HATPase_UhpB-NarQ-NarX-like"/>
    <property type="match status" value="1"/>
</dbReference>
<dbReference type="GO" id="GO:0000155">
    <property type="term" value="F:phosphorelay sensor kinase activity"/>
    <property type="evidence" value="ECO:0007669"/>
    <property type="project" value="InterPro"/>
</dbReference>
<gene>
    <name evidence="12" type="ORF">D7318_12745</name>
    <name evidence="11" type="ORF">D7319_11790</name>
</gene>
<evidence type="ECO:0000313" key="12">
    <source>
        <dbReference type="EMBL" id="RKN23364.1"/>
    </source>
</evidence>
<evidence type="ECO:0000313" key="14">
    <source>
        <dbReference type="Proteomes" id="UP000275024"/>
    </source>
</evidence>
<evidence type="ECO:0000256" key="3">
    <source>
        <dbReference type="ARBA" id="ARBA00022553"/>
    </source>
</evidence>
<keyword evidence="5" id="KW-0547">Nucleotide-binding</keyword>